<dbReference type="EMBL" id="BFAA01009602">
    <property type="protein sequence ID" value="GCB80320.1"/>
    <property type="molecule type" value="Genomic_DNA"/>
</dbReference>
<dbReference type="InterPro" id="IPR015819">
    <property type="entry name" value="Lipid_transp_b-sht_shell"/>
</dbReference>
<keyword evidence="3" id="KW-0325">Glycoprotein</keyword>
<dbReference type="InterPro" id="IPR001747">
    <property type="entry name" value="Vitellogenin_N"/>
</dbReference>
<dbReference type="InterPro" id="IPR050733">
    <property type="entry name" value="Vitellogenin/Apolipophorin"/>
</dbReference>
<reference evidence="5 6" key="1">
    <citation type="journal article" date="2018" name="Nat. Ecol. Evol.">
        <title>Shark genomes provide insights into elasmobranch evolution and the origin of vertebrates.</title>
        <authorList>
            <person name="Hara Y"/>
            <person name="Yamaguchi K"/>
            <person name="Onimaru K"/>
            <person name="Kadota M"/>
            <person name="Koyanagi M"/>
            <person name="Keeley SD"/>
            <person name="Tatsumi K"/>
            <person name="Tanaka K"/>
            <person name="Motone F"/>
            <person name="Kageyama Y"/>
            <person name="Nozu R"/>
            <person name="Adachi N"/>
            <person name="Nishimura O"/>
            <person name="Nakagawa R"/>
            <person name="Tanegashima C"/>
            <person name="Kiyatake I"/>
            <person name="Matsumoto R"/>
            <person name="Murakumo K"/>
            <person name="Nishida K"/>
            <person name="Terakita A"/>
            <person name="Kuratani S"/>
            <person name="Sato K"/>
            <person name="Hyodo S Kuraku.S."/>
        </authorList>
    </citation>
    <scope>NUCLEOTIDE SEQUENCE [LARGE SCALE GENOMIC DNA]</scope>
</reference>
<dbReference type="OrthoDB" id="5956066at2759"/>
<feature type="domain" description="VWFD" evidence="4">
    <location>
        <begin position="326"/>
        <end position="422"/>
    </location>
</feature>
<dbReference type="SUPFAM" id="SSF48431">
    <property type="entry name" value="Lipovitellin-phosvitin complex, superhelical domain"/>
    <property type="match status" value="1"/>
</dbReference>
<dbReference type="Pfam" id="PF00094">
    <property type="entry name" value="VWD"/>
    <property type="match status" value="1"/>
</dbReference>
<evidence type="ECO:0000256" key="1">
    <source>
        <dbReference type="ARBA" id="ARBA00022761"/>
    </source>
</evidence>
<dbReference type="PROSITE" id="PS51233">
    <property type="entry name" value="VWFD"/>
    <property type="match status" value="1"/>
</dbReference>
<comment type="caution">
    <text evidence="5">The sequence shown here is derived from an EMBL/GenBank/DDBJ whole genome shotgun (WGS) entry which is preliminary data.</text>
</comment>
<gene>
    <name evidence="5" type="ORF">scyTo_0016161</name>
</gene>
<evidence type="ECO:0000256" key="3">
    <source>
        <dbReference type="ARBA" id="ARBA00023180"/>
    </source>
</evidence>
<proteinExistence type="predicted"/>
<dbReference type="InterPro" id="IPR001846">
    <property type="entry name" value="VWF_type-D"/>
</dbReference>
<feature type="non-terminal residue" evidence="5">
    <location>
        <position position="1"/>
    </location>
</feature>
<evidence type="ECO:0000259" key="4">
    <source>
        <dbReference type="PROSITE" id="PS51233"/>
    </source>
</evidence>
<organism evidence="5 6">
    <name type="scientific">Scyliorhinus torazame</name>
    <name type="common">Cloudy catshark</name>
    <name type="synonym">Catulus torazame</name>
    <dbReference type="NCBI Taxonomy" id="75743"/>
    <lineage>
        <taxon>Eukaryota</taxon>
        <taxon>Metazoa</taxon>
        <taxon>Chordata</taxon>
        <taxon>Craniata</taxon>
        <taxon>Vertebrata</taxon>
        <taxon>Chondrichthyes</taxon>
        <taxon>Elasmobranchii</taxon>
        <taxon>Galeomorphii</taxon>
        <taxon>Galeoidea</taxon>
        <taxon>Carcharhiniformes</taxon>
        <taxon>Scyliorhinidae</taxon>
        <taxon>Scyliorhinus</taxon>
    </lineage>
</organism>
<dbReference type="AlphaFoldDB" id="A0A401Q4M1"/>
<dbReference type="GO" id="GO:0005319">
    <property type="term" value="F:lipid transporter activity"/>
    <property type="evidence" value="ECO:0007669"/>
    <property type="project" value="InterPro"/>
</dbReference>
<dbReference type="GO" id="GO:0032355">
    <property type="term" value="P:response to estradiol"/>
    <property type="evidence" value="ECO:0007669"/>
    <property type="project" value="TreeGrafter"/>
</dbReference>
<dbReference type="Gene3D" id="1.25.10.20">
    <property type="entry name" value="Vitellinogen, superhelical"/>
    <property type="match status" value="2"/>
</dbReference>
<protein>
    <recommendedName>
        <fullName evidence="4">VWFD domain-containing protein</fullName>
    </recommendedName>
</protein>
<evidence type="ECO:0000313" key="6">
    <source>
        <dbReference type="Proteomes" id="UP000288216"/>
    </source>
</evidence>
<keyword evidence="6" id="KW-1185">Reference proteome</keyword>
<sequence length="422" mass="47890">QHLTLVAIKAAVIRELQLESVERGTLKYHFDKKILHRPIKLMKPQNVEKVILETLKNLELHNQEKVHADTPAKFLQLVQLLRSTTDETIASVWRHSDSSQLRMTPLFSTLAGGKMVSKLDLSRACQQLLFEEDLKRYLTITTHKELFKYNWLFWGPLHDLLTAATAQANEEDIALGLKAIGNAGQPASIKNIMKLLPGFGTAAASIPLKLQVDALMSLRNIAKKDPAKVGFRMEGLQEVMTKSRAGVRRVPDMRQIHRILNGFPDWKSLPEKVPLASAYMKLLDQEIAFVEFRKDDIRKAIQCGCIQQSYHGNKFAHHPIWFGIRGECIAESERVVTFDSNELKYKIVNDCHYVLTKDCSPTPKFVLLMRRAKDQLRKRAIKLLISVPNIVIEAYPTTDGIKLLVDNVETTLSKQGNVIQSE</sequence>
<dbReference type="SUPFAM" id="SSF56968">
    <property type="entry name" value="Lipovitellin-phosvitin complex, beta-sheet shell regions"/>
    <property type="match status" value="1"/>
</dbReference>
<dbReference type="GO" id="GO:0045735">
    <property type="term" value="F:nutrient reservoir activity"/>
    <property type="evidence" value="ECO:0007669"/>
    <property type="project" value="UniProtKB-KW"/>
</dbReference>
<dbReference type="PANTHER" id="PTHR23345:SF15">
    <property type="entry name" value="VITELLOGENIN 1-RELATED"/>
    <property type="match status" value="1"/>
</dbReference>
<keyword evidence="2" id="KW-1015">Disulfide bond</keyword>
<evidence type="ECO:0000313" key="5">
    <source>
        <dbReference type="EMBL" id="GCB80320.1"/>
    </source>
</evidence>
<name>A0A401Q4M1_SCYTO</name>
<dbReference type="STRING" id="75743.A0A401Q4M1"/>
<keyword evidence="1" id="KW-0758">Storage protein</keyword>
<evidence type="ECO:0000256" key="2">
    <source>
        <dbReference type="ARBA" id="ARBA00023157"/>
    </source>
</evidence>
<dbReference type="Pfam" id="PF01347">
    <property type="entry name" value="Vitellogenin_N"/>
    <property type="match status" value="2"/>
</dbReference>
<accession>A0A401Q4M1</accession>
<dbReference type="GO" id="GO:0071391">
    <property type="term" value="P:cellular response to estrogen stimulus"/>
    <property type="evidence" value="ECO:0007669"/>
    <property type="project" value="TreeGrafter"/>
</dbReference>
<dbReference type="PANTHER" id="PTHR23345">
    <property type="entry name" value="VITELLOGENIN-RELATED"/>
    <property type="match status" value="1"/>
</dbReference>
<dbReference type="InterPro" id="IPR011030">
    <property type="entry name" value="Lipovitellin_superhlx_dom"/>
</dbReference>
<dbReference type="Proteomes" id="UP000288216">
    <property type="component" value="Unassembled WGS sequence"/>
</dbReference>